<evidence type="ECO:0000259" key="1">
    <source>
        <dbReference type="Pfam" id="PF08308"/>
    </source>
</evidence>
<sequence>MSLNRKRALLFASLFVGVGVIAFLIIRLAQGYKPDLSTGTLRPTGLLVATSDPDAAQLFVDGKLKSATNTTLSLAPDKYEVEIKKDGFFPWKKTLTLKKELVTKTDASLFSSFPDLKVLTFTGATDPLLSPDGQKVVFNVATASASKRGTWVLDLTDRPLGFNREPRQILESAPAGRDFSQASYEWSPDFKQILVTLNKETFLVDASRLNPTASLVNITQSAAVLKKRWEEEEMIKNEAKISKLPEKLLAALDEAIANLEFSPDETKILYTATAAATIPANIIPPLPAASTQPEMRTIEAGKQYVYDLKEDRNFLISVPAGSEGSQVSWFPTSRHLFVVQEDKISLVEYDNQNWMDIYTGPFENSFAFPFPSGTKLLILTSIGKNTPANLYAISLK</sequence>
<dbReference type="Proteomes" id="UP000231214">
    <property type="component" value="Unassembled WGS sequence"/>
</dbReference>
<dbReference type="InterPro" id="IPR011042">
    <property type="entry name" value="6-blade_b-propeller_TolB-like"/>
</dbReference>
<dbReference type="Gene3D" id="2.120.10.30">
    <property type="entry name" value="TolB, C-terminal domain"/>
    <property type="match status" value="1"/>
</dbReference>
<dbReference type="AlphaFoldDB" id="A0A2M6XBD4"/>
<feature type="domain" description="PEGA" evidence="1">
    <location>
        <begin position="45"/>
        <end position="108"/>
    </location>
</feature>
<gene>
    <name evidence="2" type="ORF">COT66_00570</name>
</gene>
<dbReference type="Pfam" id="PF08308">
    <property type="entry name" value="PEGA"/>
    <property type="match status" value="1"/>
</dbReference>
<reference evidence="3" key="1">
    <citation type="submission" date="2017-09" db="EMBL/GenBank/DDBJ databases">
        <title>Depth-based differentiation of microbial function through sediment-hosted aquifers and enrichment of novel symbionts in the deep terrestrial subsurface.</title>
        <authorList>
            <person name="Probst A.J."/>
            <person name="Ladd B."/>
            <person name="Jarett J.K."/>
            <person name="Geller-Mcgrath D.E."/>
            <person name="Sieber C.M.K."/>
            <person name="Emerson J.B."/>
            <person name="Anantharaman K."/>
            <person name="Thomas B.C."/>
            <person name="Malmstrom R."/>
            <person name="Stieglmeier M."/>
            <person name="Klingl A."/>
            <person name="Woyke T."/>
            <person name="Ryan C.M."/>
            <person name="Banfield J.F."/>
        </authorList>
    </citation>
    <scope>NUCLEOTIDE SEQUENCE [LARGE SCALE GENOMIC DNA]</scope>
</reference>
<dbReference type="InterPro" id="IPR013229">
    <property type="entry name" value="PEGA"/>
</dbReference>
<evidence type="ECO:0000313" key="2">
    <source>
        <dbReference type="EMBL" id="PIU02363.1"/>
    </source>
</evidence>
<evidence type="ECO:0000313" key="3">
    <source>
        <dbReference type="Proteomes" id="UP000231214"/>
    </source>
</evidence>
<accession>A0A2M6XBD4</accession>
<comment type="caution">
    <text evidence="2">The sequence shown here is derived from an EMBL/GenBank/DDBJ whole genome shotgun (WGS) entry which is preliminary data.</text>
</comment>
<dbReference type="SUPFAM" id="SSF82171">
    <property type="entry name" value="DPP6 N-terminal domain-like"/>
    <property type="match status" value="1"/>
</dbReference>
<proteinExistence type="predicted"/>
<organism evidence="2 3">
    <name type="scientific">Candidatus Shapirobacteria bacterium CG09_land_8_20_14_0_10_49_15</name>
    <dbReference type="NCBI Taxonomy" id="1974482"/>
    <lineage>
        <taxon>Bacteria</taxon>
        <taxon>Candidatus Shapironibacteriota</taxon>
    </lineage>
</organism>
<protein>
    <recommendedName>
        <fullName evidence="1">PEGA domain-containing protein</fullName>
    </recommendedName>
</protein>
<dbReference type="EMBL" id="PEZK01000010">
    <property type="protein sequence ID" value="PIU02363.1"/>
    <property type="molecule type" value="Genomic_DNA"/>
</dbReference>
<name>A0A2M6XBD4_9BACT</name>